<dbReference type="GO" id="GO:0016231">
    <property type="term" value="F:beta-N-acetylglucosaminidase activity"/>
    <property type="evidence" value="ECO:0007669"/>
    <property type="project" value="TreeGrafter"/>
</dbReference>
<reference evidence="12" key="1">
    <citation type="submission" date="2013-03" db="EMBL/GenBank/DDBJ databases">
        <title>The Genome Sequence of Anopheles minimus MINIMUS1.</title>
        <authorList>
            <consortium name="The Broad Institute Genomics Platform"/>
            <person name="Neafsey D.E."/>
            <person name="Walton C."/>
            <person name="Walker B."/>
            <person name="Young S.K."/>
            <person name="Zeng Q."/>
            <person name="Gargeya S."/>
            <person name="Fitzgerald M."/>
            <person name="Haas B."/>
            <person name="Abouelleil A."/>
            <person name="Allen A.W."/>
            <person name="Alvarado L."/>
            <person name="Arachchi H.M."/>
            <person name="Berlin A.M."/>
            <person name="Chapman S.B."/>
            <person name="Gainer-Dewar J."/>
            <person name="Goldberg J."/>
            <person name="Griggs A."/>
            <person name="Gujja S."/>
            <person name="Hansen M."/>
            <person name="Howarth C."/>
            <person name="Imamovic A."/>
            <person name="Ireland A."/>
            <person name="Larimer J."/>
            <person name="McCowan C."/>
            <person name="Murphy C."/>
            <person name="Pearson M."/>
            <person name="Poon T.W."/>
            <person name="Priest M."/>
            <person name="Roberts A."/>
            <person name="Saif S."/>
            <person name="Shea T."/>
            <person name="Sisk P."/>
            <person name="Sykes S."/>
            <person name="Wortman J."/>
            <person name="Nusbaum C."/>
            <person name="Birren B."/>
        </authorList>
    </citation>
    <scope>NUCLEOTIDE SEQUENCE [LARGE SCALE GENOMIC DNA]</scope>
    <source>
        <strain evidence="12">MINIMUS1</strain>
    </source>
</reference>
<reference evidence="11" key="2">
    <citation type="submission" date="2020-05" db="UniProtKB">
        <authorList>
            <consortium name="EnsemblMetazoa"/>
        </authorList>
    </citation>
    <scope>IDENTIFICATION</scope>
    <source>
        <strain evidence="11">MINIMUS1</strain>
    </source>
</reference>
<evidence type="ECO:0000256" key="8">
    <source>
        <dbReference type="PIRSR" id="PIRSR001093-1"/>
    </source>
</evidence>
<dbReference type="InterPro" id="IPR017853">
    <property type="entry name" value="GH"/>
</dbReference>
<dbReference type="GO" id="GO:0030203">
    <property type="term" value="P:glycosaminoglycan metabolic process"/>
    <property type="evidence" value="ECO:0007669"/>
    <property type="project" value="TreeGrafter"/>
</dbReference>
<dbReference type="PANTHER" id="PTHR22600:SF42">
    <property type="entry name" value="BETA-N-ACETYLHEXOSAMINIDASE"/>
    <property type="match status" value="1"/>
</dbReference>
<dbReference type="InterPro" id="IPR015883">
    <property type="entry name" value="Glyco_hydro_20_cat"/>
</dbReference>
<evidence type="ECO:0000256" key="6">
    <source>
        <dbReference type="ARBA" id="ARBA00023295"/>
    </source>
</evidence>
<dbReference type="FunFam" id="3.20.20.80:FF:000063">
    <property type="entry name" value="Beta-hexosaminidase"/>
    <property type="match status" value="1"/>
</dbReference>
<sequence>MSNQTAGGTSMLNEIEKYFLLNLRREFNHRTMHPNSTHMSLVIKMYTASGTASINWTTDESYTLNVLIENSNTVVTIIEANTVFGARHGCETLLQLFTTVNEENSTTSLHMLSQATIVDQPKYAHRGLLIDTARNYIPIKSLKKQLDAMAASKLNVFHWHMTDTQSFPMQLERVPEMIANGAYSIDEIYSPNEVRQLIRYAKYRGIRVIFELDAPAHAGNGWQWGPVKGLGNLAVCVNQKPWRNFCIEPPCGQLNPINPNLYTVLQDVYYDLAEMNKDEMIFHMGGDEVFFGCWNATEEIVHYLKSLGKSQSDMDFLFLWSEFQKNVLHLWDKARYLANSNTTGPSKISENTPESPVIVWSSRLTDPSVIQNFLSSKRYVVQTWVPATNAIPDELQKLGYRLIISTKDAWYLDHGFWGVTTYYNWKKVYDNQLPKGNSILGGEVCVWTEFIDAHSLDGRTWPRAAAAAERLWSNPTTKSMEAESRFFRHRERLISRGVQPEAIAPKWCQQNEGQCQ</sequence>
<evidence type="ECO:0000256" key="5">
    <source>
        <dbReference type="ARBA" id="ARBA00023180"/>
    </source>
</evidence>
<keyword evidence="6 7" id="KW-0326">Glycosidase</keyword>
<dbReference type="AlphaFoldDB" id="A0A182VPZ9"/>
<dbReference type="GO" id="GO:0005975">
    <property type="term" value="P:carbohydrate metabolic process"/>
    <property type="evidence" value="ECO:0007669"/>
    <property type="project" value="InterPro"/>
</dbReference>
<evidence type="ECO:0000259" key="9">
    <source>
        <dbReference type="Pfam" id="PF00728"/>
    </source>
</evidence>
<dbReference type="PRINTS" id="PR00738">
    <property type="entry name" value="GLHYDRLASE20"/>
</dbReference>
<keyword evidence="5" id="KW-0325">Glycoprotein</keyword>
<dbReference type="SUPFAM" id="SSF55545">
    <property type="entry name" value="beta-N-acetylhexosaminidase-like domain"/>
    <property type="match status" value="1"/>
</dbReference>
<dbReference type="SUPFAM" id="SSF51445">
    <property type="entry name" value="(Trans)glycosidases"/>
    <property type="match status" value="1"/>
</dbReference>
<evidence type="ECO:0000313" key="11">
    <source>
        <dbReference type="EnsemblMetazoa" id="AMIN000128-PA"/>
    </source>
</evidence>
<dbReference type="GO" id="GO:0005886">
    <property type="term" value="C:plasma membrane"/>
    <property type="evidence" value="ECO:0007669"/>
    <property type="project" value="TreeGrafter"/>
</dbReference>
<evidence type="ECO:0000256" key="2">
    <source>
        <dbReference type="ARBA" id="ARBA00006285"/>
    </source>
</evidence>
<dbReference type="InterPro" id="IPR029019">
    <property type="entry name" value="HEX_eukaryotic_N"/>
</dbReference>
<comment type="catalytic activity">
    <reaction evidence="1 7">
        <text>Hydrolysis of terminal non-reducing N-acetyl-D-hexosamine residues in N-acetyl-beta-D-hexosaminides.</text>
        <dbReference type="EC" id="3.2.1.52"/>
    </reaction>
</comment>
<feature type="domain" description="Glycoside hydrolase family 20 catalytic" evidence="9">
    <location>
        <begin position="123"/>
        <end position="474"/>
    </location>
</feature>
<dbReference type="VEuPathDB" id="VectorBase:AMIN000128"/>
<dbReference type="PIRSF" id="PIRSF001093">
    <property type="entry name" value="B-hxosamndse_ab_euk"/>
    <property type="match status" value="1"/>
</dbReference>
<evidence type="ECO:0000313" key="12">
    <source>
        <dbReference type="Proteomes" id="UP000075920"/>
    </source>
</evidence>
<dbReference type="Proteomes" id="UP000075920">
    <property type="component" value="Unassembled WGS sequence"/>
</dbReference>
<dbReference type="InterPro" id="IPR025705">
    <property type="entry name" value="Beta_hexosaminidase_sua/sub"/>
</dbReference>
<feature type="domain" description="Beta-hexosaminidase eukaryotic type N-terminal" evidence="10">
    <location>
        <begin position="28"/>
        <end position="96"/>
    </location>
</feature>
<keyword evidence="12" id="KW-1185">Reference proteome</keyword>
<organism evidence="11 12">
    <name type="scientific">Anopheles minimus</name>
    <dbReference type="NCBI Taxonomy" id="112268"/>
    <lineage>
        <taxon>Eukaryota</taxon>
        <taxon>Metazoa</taxon>
        <taxon>Ecdysozoa</taxon>
        <taxon>Arthropoda</taxon>
        <taxon>Hexapoda</taxon>
        <taxon>Insecta</taxon>
        <taxon>Pterygota</taxon>
        <taxon>Neoptera</taxon>
        <taxon>Endopterygota</taxon>
        <taxon>Diptera</taxon>
        <taxon>Nematocera</taxon>
        <taxon>Culicoidea</taxon>
        <taxon>Culicidae</taxon>
        <taxon>Anophelinae</taxon>
        <taxon>Anopheles</taxon>
    </lineage>
</organism>
<dbReference type="Pfam" id="PF00728">
    <property type="entry name" value="Glyco_hydro_20"/>
    <property type="match status" value="1"/>
</dbReference>
<dbReference type="EC" id="3.2.1.52" evidence="7"/>
<dbReference type="InterPro" id="IPR029018">
    <property type="entry name" value="Hex-like_dom2"/>
</dbReference>
<dbReference type="Gene3D" id="3.20.20.80">
    <property type="entry name" value="Glycosidases"/>
    <property type="match status" value="1"/>
</dbReference>
<comment type="similarity">
    <text evidence="2 7">Belongs to the glycosyl hydrolase 20 family.</text>
</comment>
<protein>
    <recommendedName>
        <fullName evidence="7">Beta-hexosaminidase</fullName>
        <ecNumber evidence="7">3.2.1.52</ecNumber>
    </recommendedName>
</protein>
<keyword evidence="3" id="KW-0732">Signal</keyword>
<accession>A0A182VPZ9</accession>
<evidence type="ECO:0000256" key="3">
    <source>
        <dbReference type="ARBA" id="ARBA00022729"/>
    </source>
</evidence>
<evidence type="ECO:0000256" key="1">
    <source>
        <dbReference type="ARBA" id="ARBA00001231"/>
    </source>
</evidence>
<dbReference type="EnsemblMetazoa" id="AMIN000128-RA">
    <property type="protein sequence ID" value="AMIN000128-PA"/>
    <property type="gene ID" value="AMIN000128"/>
</dbReference>
<keyword evidence="4 7" id="KW-0378">Hydrolase</keyword>
<dbReference type="Gene3D" id="3.30.379.10">
    <property type="entry name" value="Chitobiase/beta-hexosaminidase domain 2-like"/>
    <property type="match status" value="1"/>
</dbReference>
<evidence type="ECO:0000259" key="10">
    <source>
        <dbReference type="Pfam" id="PF14845"/>
    </source>
</evidence>
<dbReference type="CDD" id="cd06562">
    <property type="entry name" value="GH20_HexA_HexB-like"/>
    <property type="match status" value="1"/>
</dbReference>
<evidence type="ECO:0000256" key="7">
    <source>
        <dbReference type="PIRNR" id="PIRNR001093"/>
    </source>
</evidence>
<dbReference type="PANTHER" id="PTHR22600">
    <property type="entry name" value="BETA-HEXOSAMINIDASE"/>
    <property type="match status" value="1"/>
</dbReference>
<name>A0A182VPZ9_9DIPT</name>
<feature type="active site" description="Proton donor" evidence="8">
    <location>
        <position position="288"/>
    </location>
</feature>
<dbReference type="STRING" id="112268.A0A182VPZ9"/>
<proteinExistence type="inferred from homology"/>
<dbReference type="Pfam" id="PF14845">
    <property type="entry name" value="Glycohydro_20b2"/>
    <property type="match status" value="1"/>
</dbReference>
<evidence type="ECO:0000256" key="4">
    <source>
        <dbReference type="ARBA" id="ARBA00022801"/>
    </source>
</evidence>